<organism evidence="2 3">
    <name type="scientific">Laodelphax striatellus</name>
    <name type="common">Small brown planthopper</name>
    <name type="synonym">Delphax striatella</name>
    <dbReference type="NCBI Taxonomy" id="195883"/>
    <lineage>
        <taxon>Eukaryota</taxon>
        <taxon>Metazoa</taxon>
        <taxon>Ecdysozoa</taxon>
        <taxon>Arthropoda</taxon>
        <taxon>Hexapoda</taxon>
        <taxon>Insecta</taxon>
        <taxon>Pterygota</taxon>
        <taxon>Neoptera</taxon>
        <taxon>Paraneoptera</taxon>
        <taxon>Hemiptera</taxon>
        <taxon>Auchenorrhyncha</taxon>
        <taxon>Fulgoroidea</taxon>
        <taxon>Delphacidae</taxon>
        <taxon>Criomorphinae</taxon>
        <taxon>Laodelphax</taxon>
    </lineage>
</organism>
<protein>
    <submittedName>
        <fullName evidence="2">Uncharacterized protein</fullName>
    </submittedName>
</protein>
<proteinExistence type="predicted"/>
<gene>
    <name evidence="2" type="ORF">LSTR_LSTR004186</name>
</gene>
<evidence type="ECO:0000256" key="1">
    <source>
        <dbReference type="SAM" id="MobiDB-lite"/>
    </source>
</evidence>
<dbReference type="Proteomes" id="UP000291343">
    <property type="component" value="Unassembled WGS sequence"/>
</dbReference>
<accession>A0A482XA86</accession>
<evidence type="ECO:0000313" key="2">
    <source>
        <dbReference type="EMBL" id="RZF42378.1"/>
    </source>
</evidence>
<comment type="caution">
    <text evidence="2">The sequence shown here is derived from an EMBL/GenBank/DDBJ whole genome shotgun (WGS) entry which is preliminary data.</text>
</comment>
<dbReference type="InParanoid" id="A0A482XA86"/>
<dbReference type="AlphaFoldDB" id="A0A482XA86"/>
<feature type="region of interest" description="Disordered" evidence="1">
    <location>
        <begin position="1"/>
        <end position="30"/>
    </location>
</feature>
<dbReference type="EMBL" id="QKKF02015211">
    <property type="protein sequence ID" value="RZF42378.1"/>
    <property type="molecule type" value="Genomic_DNA"/>
</dbReference>
<name>A0A482XA86_LAOST</name>
<keyword evidence="3" id="KW-1185">Reference proteome</keyword>
<reference evidence="2 3" key="1">
    <citation type="journal article" date="2017" name="Gigascience">
        <title>Genome sequence of the small brown planthopper, Laodelphax striatellus.</title>
        <authorList>
            <person name="Zhu J."/>
            <person name="Jiang F."/>
            <person name="Wang X."/>
            <person name="Yang P."/>
            <person name="Bao Y."/>
            <person name="Zhao W."/>
            <person name="Wang W."/>
            <person name="Lu H."/>
            <person name="Wang Q."/>
            <person name="Cui N."/>
            <person name="Li J."/>
            <person name="Chen X."/>
            <person name="Luo L."/>
            <person name="Yu J."/>
            <person name="Kang L."/>
            <person name="Cui F."/>
        </authorList>
    </citation>
    <scope>NUCLEOTIDE SEQUENCE [LARGE SCALE GENOMIC DNA]</scope>
    <source>
        <strain evidence="2">Lst14</strain>
    </source>
</reference>
<sequence length="126" mass="13862">MEEMNGSSNKDSRGYSSVPQNIDPTPASNSMEKKTSVYLKSFSLVTLTIQNALLALSLRHGTTRPGDRFHATTDYVGVDSSRSNKKDVLKTQCLQARQSAVGRPLAVRLLAAMNRLYLLQVTCDNL</sequence>
<evidence type="ECO:0000313" key="3">
    <source>
        <dbReference type="Proteomes" id="UP000291343"/>
    </source>
</evidence>